<evidence type="ECO:0000256" key="3">
    <source>
        <dbReference type="ARBA" id="ARBA00022989"/>
    </source>
</evidence>
<keyword evidence="4 5" id="KW-0472">Membrane</keyword>
<dbReference type="RefSeq" id="WP_058919370.1">
    <property type="nucleotide sequence ID" value="NZ_JBHSQC010000015.1"/>
</dbReference>
<protein>
    <submittedName>
        <fullName evidence="6">DUF1516 family protein</fullName>
    </submittedName>
</protein>
<evidence type="ECO:0000256" key="5">
    <source>
        <dbReference type="SAM" id="Phobius"/>
    </source>
</evidence>
<dbReference type="EMBL" id="JBHUFF010000008">
    <property type="protein sequence ID" value="MFD1798980.1"/>
    <property type="molecule type" value="Genomic_DNA"/>
</dbReference>
<sequence length="113" mass="12458">MWLHTHLTAFILLFIAVLVKLLNQDKEMKPLLMVIRVIYLILIVTGARLVFYTFESQMVLTIVKILLGLSTIGICEMAFSKKGTKAMKNGLVGLLVITAIVGLVLAGGRPFIS</sequence>
<dbReference type="InterPro" id="IPR010899">
    <property type="entry name" value="UPF0344"/>
</dbReference>
<dbReference type="Pfam" id="PF07457">
    <property type="entry name" value="DUF1516"/>
    <property type="match status" value="1"/>
</dbReference>
<feature type="transmembrane region" description="Helical" evidence="5">
    <location>
        <begin position="58"/>
        <end position="79"/>
    </location>
</feature>
<evidence type="ECO:0000256" key="1">
    <source>
        <dbReference type="ARBA" id="ARBA00022475"/>
    </source>
</evidence>
<evidence type="ECO:0000256" key="2">
    <source>
        <dbReference type="ARBA" id="ARBA00022692"/>
    </source>
</evidence>
<feature type="transmembrane region" description="Helical" evidence="5">
    <location>
        <begin position="34"/>
        <end position="52"/>
    </location>
</feature>
<feature type="transmembrane region" description="Helical" evidence="5">
    <location>
        <begin position="6"/>
        <end position="22"/>
    </location>
</feature>
<keyword evidence="1" id="KW-1003">Cell membrane</keyword>
<dbReference type="Proteomes" id="UP001597285">
    <property type="component" value="Unassembled WGS sequence"/>
</dbReference>
<evidence type="ECO:0000256" key="4">
    <source>
        <dbReference type="ARBA" id="ARBA00023136"/>
    </source>
</evidence>
<organism evidence="6 7">
    <name type="scientific">Carnobacterium antarcticum</name>
    <dbReference type="NCBI Taxonomy" id="2126436"/>
    <lineage>
        <taxon>Bacteria</taxon>
        <taxon>Bacillati</taxon>
        <taxon>Bacillota</taxon>
        <taxon>Bacilli</taxon>
        <taxon>Lactobacillales</taxon>
        <taxon>Carnobacteriaceae</taxon>
        <taxon>Carnobacterium</taxon>
    </lineage>
</organism>
<reference evidence="7" key="1">
    <citation type="journal article" date="2019" name="Int. J. Syst. Evol. Microbiol.">
        <title>The Global Catalogue of Microorganisms (GCM) 10K type strain sequencing project: providing services to taxonomists for standard genome sequencing and annotation.</title>
        <authorList>
            <consortium name="The Broad Institute Genomics Platform"/>
            <consortium name="The Broad Institute Genome Sequencing Center for Infectious Disease"/>
            <person name="Wu L."/>
            <person name="Ma J."/>
        </authorList>
    </citation>
    <scope>NUCLEOTIDE SEQUENCE [LARGE SCALE GENOMIC DNA]</scope>
    <source>
        <strain evidence="7">KCTC 42143</strain>
    </source>
</reference>
<keyword evidence="3 5" id="KW-1133">Transmembrane helix</keyword>
<gene>
    <name evidence="6" type="ORF">ACFSBK_03770</name>
</gene>
<name>A0ABW4NKP7_9LACT</name>
<evidence type="ECO:0000313" key="7">
    <source>
        <dbReference type="Proteomes" id="UP001597285"/>
    </source>
</evidence>
<comment type="caution">
    <text evidence="6">The sequence shown here is derived from an EMBL/GenBank/DDBJ whole genome shotgun (WGS) entry which is preliminary data.</text>
</comment>
<keyword evidence="7" id="KW-1185">Reference proteome</keyword>
<proteinExistence type="predicted"/>
<evidence type="ECO:0000313" key="6">
    <source>
        <dbReference type="EMBL" id="MFD1798980.1"/>
    </source>
</evidence>
<accession>A0ABW4NKP7</accession>
<keyword evidence="2 5" id="KW-0812">Transmembrane</keyword>
<feature type="transmembrane region" description="Helical" evidence="5">
    <location>
        <begin position="91"/>
        <end position="112"/>
    </location>
</feature>